<evidence type="ECO:0000256" key="4">
    <source>
        <dbReference type="ARBA" id="ARBA00022982"/>
    </source>
</evidence>
<keyword evidence="4" id="KW-0249">Electron transport</keyword>
<organism evidence="11 12">
    <name type="scientific">Candidatus Competibacter denitrificans Run_A_D11</name>
    <dbReference type="NCBI Taxonomy" id="1400863"/>
    <lineage>
        <taxon>Bacteria</taxon>
        <taxon>Pseudomonadati</taxon>
        <taxon>Pseudomonadota</taxon>
        <taxon>Gammaproteobacteria</taxon>
        <taxon>Candidatus Competibacteraceae</taxon>
        <taxon>Candidatus Competibacter</taxon>
    </lineage>
</organism>
<evidence type="ECO:0000256" key="7">
    <source>
        <dbReference type="ARBA" id="ARBA00034078"/>
    </source>
</evidence>
<dbReference type="GO" id="GO:0046872">
    <property type="term" value="F:metal ion binding"/>
    <property type="evidence" value="ECO:0007669"/>
    <property type="project" value="UniProtKB-KW"/>
</dbReference>
<comment type="cofactor">
    <cofactor evidence="7">
        <name>[2Fe-2S] cluster</name>
        <dbReference type="ChEBI" id="CHEBI:190135"/>
    </cofactor>
</comment>
<accession>W6M8W7</accession>
<dbReference type="InterPro" id="IPR052371">
    <property type="entry name" value="BFD-associated_ferredoxin"/>
</dbReference>
<dbReference type="PANTHER" id="PTHR37424">
    <property type="entry name" value="BACTERIOFERRITIN-ASSOCIATED FERREDOXIN"/>
    <property type="match status" value="1"/>
</dbReference>
<keyword evidence="3" id="KW-0479">Metal-binding</keyword>
<dbReference type="EMBL" id="CBTJ020000032">
    <property type="protein sequence ID" value="CDI02155.1"/>
    <property type="molecule type" value="Genomic_DNA"/>
</dbReference>
<comment type="similarity">
    <text evidence="9">Belongs to the Bfd family.</text>
</comment>
<evidence type="ECO:0000256" key="2">
    <source>
        <dbReference type="ARBA" id="ARBA00022714"/>
    </source>
</evidence>
<name>W6M8W7_9GAMM</name>
<evidence type="ECO:0000313" key="11">
    <source>
        <dbReference type="EMBL" id="CDI02155.1"/>
    </source>
</evidence>
<keyword evidence="5" id="KW-0408">Iron</keyword>
<evidence type="ECO:0000256" key="3">
    <source>
        <dbReference type="ARBA" id="ARBA00022723"/>
    </source>
</evidence>
<dbReference type="Pfam" id="PF04324">
    <property type="entry name" value="Fer2_BFD"/>
    <property type="match status" value="1"/>
</dbReference>
<dbReference type="PANTHER" id="PTHR37424:SF1">
    <property type="entry name" value="BACTERIOFERRITIN-ASSOCIATED FERREDOXIN"/>
    <property type="match status" value="1"/>
</dbReference>
<dbReference type="GO" id="GO:0051537">
    <property type="term" value="F:2 iron, 2 sulfur cluster binding"/>
    <property type="evidence" value="ECO:0007669"/>
    <property type="project" value="UniProtKB-KW"/>
</dbReference>
<dbReference type="STRING" id="1400863.BN873_260011"/>
<evidence type="ECO:0000256" key="6">
    <source>
        <dbReference type="ARBA" id="ARBA00023014"/>
    </source>
</evidence>
<evidence type="ECO:0000259" key="10">
    <source>
        <dbReference type="Pfam" id="PF04324"/>
    </source>
</evidence>
<feature type="domain" description="BFD-like [2Fe-2S]-binding" evidence="10">
    <location>
        <begin position="2"/>
        <end position="50"/>
    </location>
</feature>
<reference evidence="11" key="2">
    <citation type="submission" date="2014-03" db="EMBL/GenBank/DDBJ databases">
        <title>Candidatus Competibacter-lineage genomes retrieved from metagenomes reveal functional metabolic diversity.</title>
        <authorList>
            <person name="McIlroy S.J."/>
            <person name="Albertsen M."/>
            <person name="Andresen E.K."/>
            <person name="Saunders A.M."/>
            <person name="Kristiansen R."/>
            <person name="Stokholm-Bjerregaard M."/>
            <person name="Nielsen K.L."/>
            <person name="Nielsen P.H."/>
        </authorList>
    </citation>
    <scope>NUCLEOTIDE SEQUENCE</scope>
    <source>
        <strain evidence="11">Run_A_D11</strain>
    </source>
</reference>
<evidence type="ECO:0000256" key="8">
    <source>
        <dbReference type="ARBA" id="ARBA00039386"/>
    </source>
</evidence>
<keyword evidence="2" id="KW-0001">2Fe-2S</keyword>
<keyword evidence="1" id="KW-0813">Transport</keyword>
<evidence type="ECO:0000256" key="5">
    <source>
        <dbReference type="ARBA" id="ARBA00023004"/>
    </source>
</evidence>
<evidence type="ECO:0000256" key="1">
    <source>
        <dbReference type="ARBA" id="ARBA00022448"/>
    </source>
</evidence>
<keyword evidence="12" id="KW-1185">Reference proteome</keyword>
<keyword evidence="6" id="KW-0411">Iron-sulfur</keyword>
<proteinExistence type="inferred from homology"/>
<gene>
    <name evidence="11" type="ORF">BN873_260011</name>
</gene>
<evidence type="ECO:0000313" key="12">
    <source>
        <dbReference type="Proteomes" id="UP000035760"/>
    </source>
</evidence>
<dbReference type="AlphaFoldDB" id="W6M8W7"/>
<sequence>MYLCMCKSITDQQIRQAFEQGVRTIGDLSVRFGVGIECGKCLEDIRQFLDACAVSPASSAVTPPLSAVAAHSAQSAEATLPAPPEKPAPERAAWFAVDL</sequence>
<protein>
    <recommendedName>
        <fullName evidence="8">Bacterioferritin-associated ferredoxin</fullName>
    </recommendedName>
</protein>
<dbReference type="InterPro" id="IPR041854">
    <property type="entry name" value="BFD-like_2Fe2S-bd_dom_sf"/>
</dbReference>
<evidence type="ECO:0000256" key="9">
    <source>
        <dbReference type="ARBA" id="ARBA00046332"/>
    </source>
</evidence>
<reference evidence="11" key="1">
    <citation type="submission" date="2013-07" db="EMBL/GenBank/DDBJ databases">
        <authorList>
            <person name="McIlroy S."/>
        </authorList>
    </citation>
    <scope>NUCLEOTIDE SEQUENCE [LARGE SCALE GENOMIC DNA]</scope>
    <source>
        <strain evidence="11">Run_A_D11</strain>
    </source>
</reference>
<dbReference type="InterPro" id="IPR007419">
    <property type="entry name" value="BFD-like_2Fe2S-bd_dom"/>
</dbReference>
<dbReference type="Gene3D" id="1.10.10.1100">
    <property type="entry name" value="BFD-like [2Fe-2S]-binding domain"/>
    <property type="match status" value="1"/>
</dbReference>
<dbReference type="Proteomes" id="UP000035760">
    <property type="component" value="Unassembled WGS sequence"/>
</dbReference>
<comment type="caution">
    <text evidence="11">The sequence shown here is derived from an EMBL/GenBank/DDBJ whole genome shotgun (WGS) entry which is preliminary data.</text>
</comment>